<dbReference type="InterPro" id="IPR010332">
    <property type="entry name" value="ATPase_terminase-su_N"/>
</dbReference>
<feature type="domain" description="Sugar-binding" evidence="5">
    <location>
        <begin position="70"/>
        <end position="321"/>
    </location>
</feature>
<keyword evidence="3" id="KW-0238">DNA-binding</keyword>
<evidence type="ECO:0000256" key="2">
    <source>
        <dbReference type="ARBA" id="ARBA00023015"/>
    </source>
</evidence>
<dbReference type="Gene3D" id="3.40.50.1360">
    <property type="match status" value="1"/>
</dbReference>
<dbReference type="PANTHER" id="PTHR34294:SF1">
    <property type="entry name" value="TRANSCRIPTIONAL REGULATOR LSRR"/>
    <property type="match status" value="1"/>
</dbReference>
<dbReference type="Pfam" id="PF06056">
    <property type="entry name" value="Terminase_5"/>
    <property type="match status" value="1"/>
</dbReference>
<dbReference type="InterPro" id="IPR036388">
    <property type="entry name" value="WH-like_DNA-bd_sf"/>
</dbReference>
<organism evidence="7 8">
    <name type="scientific">Pseudogemmobacter faecipullorum</name>
    <dbReference type="NCBI Taxonomy" id="2755041"/>
    <lineage>
        <taxon>Bacteria</taxon>
        <taxon>Pseudomonadati</taxon>
        <taxon>Pseudomonadota</taxon>
        <taxon>Alphaproteobacteria</taxon>
        <taxon>Rhodobacterales</taxon>
        <taxon>Paracoccaceae</taxon>
        <taxon>Pseudogemmobacter</taxon>
    </lineage>
</organism>
<name>A0ABS8CND5_9RHOB</name>
<dbReference type="InterPro" id="IPR007324">
    <property type="entry name" value="Sugar-bd_dom_put"/>
</dbReference>
<keyword evidence="2" id="KW-0805">Transcription regulation</keyword>
<dbReference type="SUPFAM" id="SSF88659">
    <property type="entry name" value="Sigma3 and sigma4 domains of RNA polymerase sigma factors"/>
    <property type="match status" value="1"/>
</dbReference>
<evidence type="ECO:0000256" key="3">
    <source>
        <dbReference type="ARBA" id="ARBA00023125"/>
    </source>
</evidence>
<proteinExistence type="inferred from homology"/>
<dbReference type="InterPro" id="IPR037171">
    <property type="entry name" value="NagB/RpiA_transferase-like"/>
</dbReference>
<evidence type="ECO:0000313" key="7">
    <source>
        <dbReference type="EMBL" id="MCB5410345.1"/>
    </source>
</evidence>
<evidence type="ECO:0000256" key="1">
    <source>
        <dbReference type="ARBA" id="ARBA00010466"/>
    </source>
</evidence>
<dbReference type="EMBL" id="JACDXX010000008">
    <property type="protein sequence ID" value="MCB5410345.1"/>
    <property type="molecule type" value="Genomic_DNA"/>
</dbReference>
<dbReference type="PANTHER" id="PTHR34294">
    <property type="entry name" value="TRANSCRIPTIONAL REGULATOR-RELATED"/>
    <property type="match status" value="1"/>
</dbReference>
<dbReference type="InterPro" id="IPR013324">
    <property type="entry name" value="RNA_pol_sigma_r3/r4-like"/>
</dbReference>
<evidence type="ECO:0000259" key="5">
    <source>
        <dbReference type="Pfam" id="PF04198"/>
    </source>
</evidence>
<dbReference type="Gene3D" id="1.10.10.10">
    <property type="entry name" value="Winged helix-like DNA-binding domain superfamily/Winged helix DNA-binding domain"/>
    <property type="match status" value="1"/>
</dbReference>
<evidence type="ECO:0000256" key="4">
    <source>
        <dbReference type="ARBA" id="ARBA00023163"/>
    </source>
</evidence>
<sequence length="324" mass="34862">MTPGSKRRTMGQVSGENAVIEVAWLYYHEGLNQKEIADTLSISRATVVNYLQEARERELIRITLAAPAFTTHRLAHELCRRFGLKAAYVVPEEGAGLEQAFRRVVKGAALWLPDLLAPGDHLGLAWGRTVYDLAEALEVTAIEDLTVLQLVGSMATPYGFTAEACSTRLAQRLGARCLNLHAPAILSSASLSAALREEPILKRQLDEIEKVNKLLFSVGTVAGDSHIVSSGLATAGDLDFYIRSGAVGVICGRFVDKTGREIPGPMSERMIGIPLDHLVGLESGILVTPGHDKLEATLAAIRGGYVTHLVTGLTVAEALLEAEF</sequence>
<accession>A0ABS8CND5</accession>
<feature type="domain" description="Terminase ATPase subunit N-terminal" evidence="6">
    <location>
        <begin position="19"/>
        <end position="59"/>
    </location>
</feature>
<protein>
    <submittedName>
        <fullName evidence="7">Transcriptional regulator</fullName>
    </submittedName>
</protein>
<keyword evidence="4" id="KW-0804">Transcription</keyword>
<comment type="similarity">
    <text evidence="1">Belongs to the SorC transcriptional regulatory family.</text>
</comment>
<dbReference type="Pfam" id="PF04198">
    <property type="entry name" value="Sugar-bind"/>
    <property type="match status" value="1"/>
</dbReference>
<dbReference type="SUPFAM" id="SSF100950">
    <property type="entry name" value="NagB/RpiA/CoA transferase-like"/>
    <property type="match status" value="1"/>
</dbReference>
<gene>
    <name evidence="7" type="ORF">H0485_10075</name>
</gene>
<evidence type="ECO:0000313" key="8">
    <source>
        <dbReference type="Proteomes" id="UP001198571"/>
    </source>
</evidence>
<comment type="caution">
    <text evidence="7">The sequence shown here is derived from an EMBL/GenBank/DDBJ whole genome shotgun (WGS) entry which is preliminary data.</text>
</comment>
<evidence type="ECO:0000259" key="6">
    <source>
        <dbReference type="Pfam" id="PF06056"/>
    </source>
</evidence>
<keyword evidence="8" id="KW-1185">Reference proteome</keyword>
<dbReference type="RefSeq" id="WP_226935252.1">
    <property type="nucleotide sequence ID" value="NZ_JACDXX010000008.1"/>
</dbReference>
<reference evidence="7 8" key="1">
    <citation type="submission" date="2020-07" db="EMBL/GenBank/DDBJ databases">
        <title>Pseudogemmobacter sp. nov., isolated from poultry manure in Taiwan.</title>
        <authorList>
            <person name="Lin S.-Y."/>
            <person name="Tang Y.-S."/>
            <person name="Young C.-C."/>
        </authorList>
    </citation>
    <scope>NUCLEOTIDE SEQUENCE [LARGE SCALE GENOMIC DNA]</scope>
    <source>
        <strain evidence="7 8">CC-YST710</strain>
    </source>
</reference>
<dbReference type="Proteomes" id="UP001198571">
    <property type="component" value="Unassembled WGS sequence"/>
</dbReference>
<dbReference type="InterPro" id="IPR051054">
    <property type="entry name" value="SorC_transcr_regulators"/>
</dbReference>